<evidence type="ECO:0008006" key="3">
    <source>
        <dbReference type="Google" id="ProtNLM"/>
    </source>
</evidence>
<dbReference type="RefSeq" id="XP_025462745.1">
    <property type="nucleotide sequence ID" value="XM_025615997.1"/>
</dbReference>
<keyword evidence="2" id="KW-1185">Reference proteome</keyword>
<dbReference type="GeneID" id="37118140"/>
<gene>
    <name evidence="1" type="ORF">BO94DRAFT_590166</name>
</gene>
<accession>A0A317VC83</accession>
<dbReference type="AlphaFoldDB" id="A0A317VC83"/>
<reference evidence="1 2" key="1">
    <citation type="submission" date="2016-12" db="EMBL/GenBank/DDBJ databases">
        <title>The genomes of Aspergillus section Nigri reveals drivers in fungal speciation.</title>
        <authorList>
            <consortium name="DOE Joint Genome Institute"/>
            <person name="Vesth T.C."/>
            <person name="Nybo J."/>
            <person name="Theobald S."/>
            <person name="Brandl J."/>
            <person name="Frisvad J.C."/>
            <person name="Nielsen K.F."/>
            <person name="Lyhne E.K."/>
            <person name="Kogle M.E."/>
            <person name="Kuo A."/>
            <person name="Riley R."/>
            <person name="Clum A."/>
            <person name="Nolan M."/>
            <person name="Lipzen A."/>
            <person name="Salamov A."/>
            <person name="Henrissat B."/>
            <person name="Wiebenga A."/>
            <person name="De Vries R.P."/>
            <person name="Grigoriev I.V."/>
            <person name="Mortensen U.H."/>
            <person name="Andersen M.R."/>
            <person name="Baker S.E."/>
        </authorList>
    </citation>
    <scope>NUCLEOTIDE SEQUENCE [LARGE SCALE GENOMIC DNA]</scope>
    <source>
        <strain evidence="1 2">CBS 115572</strain>
    </source>
</reference>
<dbReference type="Gene3D" id="3.30.420.40">
    <property type="match status" value="1"/>
</dbReference>
<comment type="caution">
    <text evidence="1">The sequence shown here is derived from an EMBL/GenBank/DDBJ whole genome shotgun (WGS) entry which is preliminary data.</text>
</comment>
<evidence type="ECO:0000313" key="1">
    <source>
        <dbReference type="EMBL" id="PWY70851.1"/>
    </source>
</evidence>
<protein>
    <recommendedName>
        <fullName evidence="3">Actin-like ATPase domain-containing protein</fullName>
    </recommendedName>
</protein>
<sequence>MLTPIGIDVGVMYSSVPALQHHRVHVVPDAQGRKRIPTFSLIQDQELESTNPPADGLNEMDRTYAPSFTPPPLDEQRLTILFARLKA</sequence>
<name>A0A317VC83_9EURO</name>
<proteinExistence type="predicted"/>
<evidence type="ECO:0000313" key="2">
    <source>
        <dbReference type="Proteomes" id="UP000246702"/>
    </source>
</evidence>
<organism evidence="1 2">
    <name type="scientific">Aspergillus sclerotioniger CBS 115572</name>
    <dbReference type="NCBI Taxonomy" id="1450535"/>
    <lineage>
        <taxon>Eukaryota</taxon>
        <taxon>Fungi</taxon>
        <taxon>Dikarya</taxon>
        <taxon>Ascomycota</taxon>
        <taxon>Pezizomycotina</taxon>
        <taxon>Eurotiomycetes</taxon>
        <taxon>Eurotiomycetidae</taxon>
        <taxon>Eurotiales</taxon>
        <taxon>Aspergillaceae</taxon>
        <taxon>Aspergillus</taxon>
        <taxon>Aspergillus subgen. Circumdati</taxon>
    </lineage>
</organism>
<dbReference type="OrthoDB" id="4509421at2759"/>
<dbReference type="Proteomes" id="UP000246702">
    <property type="component" value="Unassembled WGS sequence"/>
</dbReference>
<dbReference type="EMBL" id="MSFK01000038">
    <property type="protein sequence ID" value="PWY70851.1"/>
    <property type="molecule type" value="Genomic_DNA"/>
</dbReference>